<name>D8T424_SELML</name>
<dbReference type="InParanoid" id="D8T424"/>
<evidence type="ECO:0000256" key="1">
    <source>
        <dbReference type="ARBA" id="ARBA00004123"/>
    </source>
</evidence>
<dbReference type="PROSITE" id="PS51479">
    <property type="entry name" value="ZF_RTR1"/>
    <property type="match status" value="1"/>
</dbReference>
<keyword evidence="3 12" id="KW-0479">Metal-binding</keyword>
<keyword evidence="4 12" id="KW-0863">Zinc-finger</keyword>
<dbReference type="GO" id="GO:0008270">
    <property type="term" value="F:zinc ion binding"/>
    <property type="evidence" value="ECO:0007669"/>
    <property type="project" value="UniProtKB-KW"/>
</dbReference>
<dbReference type="EMBL" id="GL377672">
    <property type="protein sequence ID" value="EFJ08626.1"/>
    <property type="molecule type" value="Genomic_DNA"/>
</dbReference>
<dbReference type="AlphaFoldDB" id="D8T424"/>
<dbReference type="Pfam" id="PF04181">
    <property type="entry name" value="RPAP2_Rtr1"/>
    <property type="match status" value="1"/>
</dbReference>
<dbReference type="PANTHER" id="PTHR14732">
    <property type="entry name" value="RNA POLYMERASE II SUBUNIT B1 CTD PHOSPHATASE RPAP2-RELATED"/>
    <property type="match status" value="1"/>
</dbReference>
<proteinExistence type="inferred from homology"/>
<keyword evidence="7 12" id="KW-0904">Protein phosphatase</keyword>
<dbReference type="GO" id="GO:0008420">
    <property type="term" value="F:RNA polymerase II CTD heptapeptide repeat phosphatase activity"/>
    <property type="evidence" value="ECO:0000318"/>
    <property type="project" value="GO_Central"/>
</dbReference>
<keyword evidence="8 12" id="KW-0539">Nucleus</keyword>
<dbReference type="GO" id="GO:0043175">
    <property type="term" value="F:RNA polymerase core enzyme binding"/>
    <property type="evidence" value="ECO:0007669"/>
    <property type="project" value="UniProtKB-UniRule"/>
</dbReference>
<dbReference type="InterPro" id="IPR039693">
    <property type="entry name" value="Rtr1/RPAP2"/>
</dbReference>
<dbReference type="InterPro" id="IPR038534">
    <property type="entry name" value="Rtr1/RPAP2_sf"/>
</dbReference>
<dbReference type="OrthoDB" id="2590500at2759"/>
<keyword evidence="5 12" id="KW-0378">Hydrolase</keyword>
<evidence type="ECO:0000256" key="3">
    <source>
        <dbReference type="ARBA" id="ARBA00022723"/>
    </source>
</evidence>
<comment type="catalytic activity">
    <reaction evidence="10 12">
        <text>O-phospho-L-threonyl-[protein] + H2O = L-threonyl-[protein] + phosphate</text>
        <dbReference type="Rhea" id="RHEA:47004"/>
        <dbReference type="Rhea" id="RHEA-COMP:11060"/>
        <dbReference type="Rhea" id="RHEA-COMP:11605"/>
        <dbReference type="ChEBI" id="CHEBI:15377"/>
        <dbReference type="ChEBI" id="CHEBI:30013"/>
        <dbReference type="ChEBI" id="CHEBI:43474"/>
        <dbReference type="ChEBI" id="CHEBI:61977"/>
        <dbReference type="EC" id="3.1.3.16"/>
    </reaction>
</comment>
<evidence type="ECO:0000313" key="16">
    <source>
        <dbReference type="Proteomes" id="UP000001514"/>
    </source>
</evidence>
<dbReference type="Gene3D" id="1.25.40.820">
    <property type="match status" value="1"/>
</dbReference>
<evidence type="ECO:0000256" key="10">
    <source>
        <dbReference type="ARBA" id="ARBA00048336"/>
    </source>
</evidence>
<dbReference type="EC" id="3.1.3.16" evidence="12"/>
<evidence type="ECO:0000256" key="9">
    <source>
        <dbReference type="ARBA" id="ARBA00047761"/>
    </source>
</evidence>
<dbReference type="GO" id="GO:0005634">
    <property type="term" value="C:nucleus"/>
    <property type="evidence" value="ECO:0000318"/>
    <property type="project" value="GO_Central"/>
</dbReference>
<comment type="similarity">
    <text evidence="2 11 12">Belongs to the RPAP2 family.</text>
</comment>
<keyword evidence="6 12" id="KW-0862">Zinc</keyword>
<feature type="domain" description="RTR1-type" evidence="14">
    <location>
        <begin position="134"/>
        <end position="221"/>
    </location>
</feature>
<evidence type="ECO:0000313" key="15">
    <source>
        <dbReference type="EMBL" id="EFJ08626.1"/>
    </source>
</evidence>
<dbReference type="PANTHER" id="PTHR14732:SF0">
    <property type="entry name" value="RNA POLYMERASE II SUBUNIT B1 CTD PHOSPHATASE RPAP2-RELATED"/>
    <property type="match status" value="1"/>
</dbReference>
<gene>
    <name evidence="15" type="ORF">SELMODRAFT_447998</name>
</gene>
<protein>
    <recommendedName>
        <fullName evidence="12">RNA polymerase II subunit B1 CTD phosphatase RPAP2 homolog</fullName>
        <ecNumber evidence="12">3.1.3.16</ecNumber>
    </recommendedName>
</protein>
<dbReference type="Proteomes" id="UP000001514">
    <property type="component" value="Unassembled WGS sequence"/>
</dbReference>
<accession>D8T424</accession>
<dbReference type="OMA" id="EYPRRIM"/>
<organism evidence="16">
    <name type="scientific">Selaginella moellendorffii</name>
    <name type="common">Spikemoss</name>
    <dbReference type="NCBI Taxonomy" id="88036"/>
    <lineage>
        <taxon>Eukaryota</taxon>
        <taxon>Viridiplantae</taxon>
        <taxon>Streptophyta</taxon>
        <taxon>Embryophyta</taxon>
        <taxon>Tracheophyta</taxon>
        <taxon>Lycopodiopsida</taxon>
        <taxon>Selaginellales</taxon>
        <taxon>Selaginellaceae</taxon>
        <taxon>Selaginella</taxon>
    </lineage>
</organism>
<keyword evidence="16" id="KW-1185">Reference proteome</keyword>
<evidence type="ECO:0000256" key="13">
    <source>
        <dbReference type="SAM" id="MobiDB-lite"/>
    </source>
</evidence>
<evidence type="ECO:0000256" key="12">
    <source>
        <dbReference type="RuleBase" id="RU367080"/>
    </source>
</evidence>
<sequence length="608" mass="65361">MPSLLPILSYDVPIQGEIPPLASNESSSIVFRGEQHSSSSSSVLKKHTTVCRELPEKKKKHVKAAQGGVKSHGEGSGGHSHPLAESVVSDSGDAGEGVAKAQAVAEAVKVMKKAVFAIQMALYNGLRSDFQLKAATCLLTQSEYADVVTERSNDKQCGFPLCPNSLKVEKARKGRYHISLREHKVYDLEETRAFCSTGCAVSSKTYAASLPSNHEGIMEHQKLEEIIACVRGLSLATTATTATTTIPAAASAGKMSASAQDSDGVVVRERTDCEPGDLEFQLSRSASIEGYVPRAKPQVQINDSSKPLKSAMKQSPRKNQRITWADEIPAAVAQPDVDDSFTFSTTVTVTSEGERLGAAQVVADALAQAANVSSLGEVEPCKAAATAGLEIVSPYEKVPETFEFDATKDAKEEEDEEEREDLISRSSWYSAPPKPYKAEVSPFGLLWMALDEWVSSGTLAHIYGRDDEEFRDVNGRVPVDGDGSSSPDILRTISSCVSRVLPDVVQALAIAEPLSVIERAVGRLLGTMHFSQALPAFTTKHWRMIAALFLDALSVHRLPGLGSQMTNNRALLRKLIIDSGMNDPEYESFKELLLPLGRLPAFASGGGG</sequence>
<dbReference type="STRING" id="88036.D8T424"/>
<dbReference type="FunCoup" id="D8T424">
    <property type="interactions" value="2516"/>
</dbReference>
<evidence type="ECO:0000259" key="14">
    <source>
        <dbReference type="PROSITE" id="PS51479"/>
    </source>
</evidence>
<evidence type="ECO:0000256" key="7">
    <source>
        <dbReference type="ARBA" id="ARBA00022912"/>
    </source>
</evidence>
<evidence type="ECO:0000256" key="2">
    <source>
        <dbReference type="ARBA" id="ARBA00005676"/>
    </source>
</evidence>
<evidence type="ECO:0000256" key="8">
    <source>
        <dbReference type="ARBA" id="ARBA00023242"/>
    </source>
</evidence>
<dbReference type="HOGENOM" id="CLU_008740_1_0_1"/>
<evidence type="ECO:0000256" key="6">
    <source>
        <dbReference type="ARBA" id="ARBA00022833"/>
    </source>
</evidence>
<comment type="subcellular location">
    <subcellularLocation>
        <location evidence="1 12">Nucleus</location>
    </subcellularLocation>
</comment>
<feature type="region of interest" description="Disordered" evidence="13">
    <location>
        <begin position="56"/>
        <end position="91"/>
    </location>
</feature>
<dbReference type="KEGG" id="smo:SELMODRAFT_447998"/>
<feature type="region of interest" description="Disordered" evidence="13">
    <location>
        <begin position="405"/>
        <end position="426"/>
    </location>
</feature>
<evidence type="ECO:0000256" key="11">
    <source>
        <dbReference type="PROSITE-ProRule" id="PRU00812"/>
    </source>
</evidence>
<reference evidence="15 16" key="1">
    <citation type="journal article" date="2011" name="Science">
        <title>The Selaginella genome identifies genetic changes associated with the evolution of vascular plants.</title>
        <authorList>
            <person name="Banks J.A."/>
            <person name="Nishiyama T."/>
            <person name="Hasebe M."/>
            <person name="Bowman J.L."/>
            <person name="Gribskov M."/>
            <person name="dePamphilis C."/>
            <person name="Albert V.A."/>
            <person name="Aono N."/>
            <person name="Aoyama T."/>
            <person name="Ambrose B.A."/>
            <person name="Ashton N.W."/>
            <person name="Axtell M.J."/>
            <person name="Barker E."/>
            <person name="Barker M.S."/>
            <person name="Bennetzen J.L."/>
            <person name="Bonawitz N.D."/>
            <person name="Chapple C."/>
            <person name="Cheng C."/>
            <person name="Correa L.G."/>
            <person name="Dacre M."/>
            <person name="DeBarry J."/>
            <person name="Dreyer I."/>
            <person name="Elias M."/>
            <person name="Engstrom E.M."/>
            <person name="Estelle M."/>
            <person name="Feng L."/>
            <person name="Finet C."/>
            <person name="Floyd S.K."/>
            <person name="Frommer W.B."/>
            <person name="Fujita T."/>
            <person name="Gramzow L."/>
            <person name="Gutensohn M."/>
            <person name="Harholt J."/>
            <person name="Hattori M."/>
            <person name="Heyl A."/>
            <person name="Hirai T."/>
            <person name="Hiwatashi Y."/>
            <person name="Ishikawa M."/>
            <person name="Iwata M."/>
            <person name="Karol K.G."/>
            <person name="Koehler B."/>
            <person name="Kolukisaoglu U."/>
            <person name="Kubo M."/>
            <person name="Kurata T."/>
            <person name="Lalonde S."/>
            <person name="Li K."/>
            <person name="Li Y."/>
            <person name="Litt A."/>
            <person name="Lyons E."/>
            <person name="Manning G."/>
            <person name="Maruyama T."/>
            <person name="Michael T.P."/>
            <person name="Mikami K."/>
            <person name="Miyazaki S."/>
            <person name="Morinaga S."/>
            <person name="Murata T."/>
            <person name="Mueller-Roeber B."/>
            <person name="Nelson D.R."/>
            <person name="Obara M."/>
            <person name="Oguri Y."/>
            <person name="Olmstead R.G."/>
            <person name="Onodera N."/>
            <person name="Petersen B.L."/>
            <person name="Pils B."/>
            <person name="Prigge M."/>
            <person name="Rensing S.A."/>
            <person name="Riano-Pachon D.M."/>
            <person name="Roberts A.W."/>
            <person name="Sato Y."/>
            <person name="Scheller H.V."/>
            <person name="Schulz B."/>
            <person name="Schulz C."/>
            <person name="Shakirov E.V."/>
            <person name="Shibagaki N."/>
            <person name="Shinohara N."/>
            <person name="Shippen D.E."/>
            <person name="Soerensen I."/>
            <person name="Sotooka R."/>
            <person name="Sugimoto N."/>
            <person name="Sugita M."/>
            <person name="Sumikawa N."/>
            <person name="Tanurdzic M."/>
            <person name="Theissen G."/>
            <person name="Ulvskov P."/>
            <person name="Wakazuki S."/>
            <person name="Weng J.K."/>
            <person name="Willats W.W."/>
            <person name="Wipf D."/>
            <person name="Wolf P.G."/>
            <person name="Yang L."/>
            <person name="Zimmer A.D."/>
            <person name="Zhu Q."/>
            <person name="Mitros T."/>
            <person name="Hellsten U."/>
            <person name="Loque D."/>
            <person name="Otillar R."/>
            <person name="Salamov A."/>
            <person name="Schmutz J."/>
            <person name="Shapiro H."/>
            <person name="Lindquist E."/>
            <person name="Lucas S."/>
            <person name="Rokhsar D."/>
            <person name="Grigoriev I.V."/>
        </authorList>
    </citation>
    <scope>NUCLEOTIDE SEQUENCE [LARGE SCALE GENOMIC DNA]</scope>
</reference>
<evidence type="ECO:0000256" key="4">
    <source>
        <dbReference type="ARBA" id="ARBA00022771"/>
    </source>
</evidence>
<comment type="function">
    <text evidence="12">Putative RNA polymerase II subunit B1 C-terminal domain (CTD) phosphatase involved in RNA polymerase II transcription regulation.</text>
</comment>
<evidence type="ECO:0000256" key="5">
    <source>
        <dbReference type="ARBA" id="ARBA00022801"/>
    </source>
</evidence>
<dbReference type="InterPro" id="IPR007308">
    <property type="entry name" value="Rtr1/RPAP2_dom"/>
</dbReference>
<dbReference type="Gramene" id="EFJ08626">
    <property type="protein sequence ID" value="EFJ08626"/>
    <property type="gene ID" value="SELMODRAFT_447998"/>
</dbReference>
<comment type="catalytic activity">
    <reaction evidence="9 12">
        <text>O-phospho-L-seryl-[protein] + H2O = L-seryl-[protein] + phosphate</text>
        <dbReference type="Rhea" id="RHEA:20629"/>
        <dbReference type="Rhea" id="RHEA-COMP:9863"/>
        <dbReference type="Rhea" id="RHEA-COMP:11604"/>
        <dbReference type="ChEBI" id="CHEBI:15377"/>
        <dbReference type="ChEBI" id="CHEBI:29999"/>
        <dbReference type="ChEBI" id="CHEBI:43474"/>
        <dbReference type="ChEBI" id="CHEBI:83421"/>
        <dbReference type="EC" id="3.1.3.16"/>
    </reaction>
</comment>
<dbReference type="eggNOG" id="KOG4780">
    <property type="taxonomic scope" value="Eukaryota"/>
</dbReference>
<dbReference type="GO" id="GO:0005737">
    <property type="term" value="C:cytoplasm"/>
    <property type="evidence" value="ECO:0000318"/>
    <property type="project" value="GO_Central"/>
</dbReference>